<dbReference type="OrthoDB" id="3643at2759"/>
<dbReference type="GO" id="GO:0017168">
    <property type="term" value="F:5-oxoprolinase (ATP-hydrolyzing) activity"/>
    <property type="evidence" value="ECO:0007669"/>
    <property type="project" value="TreeGrafter"/>
</dbReference>
<name>A0A165EUN1_9BASI</name>
<evidence type="ECO:0000259" key="1">
    <source>
        <dbReference type="Pfam" id="PF01968"/>
    </source>
</evidence>
<feature type="domain" description="Hydantoinase A/oxoprolinase" evidence="1">
    <location>
        <begin position="269"/>
        <end position="583"/>
    </location>
</feature>
<dbReference type="Pfam" id="PF19278">
    <property type="entry name" value="Hydant_A_C"/>
    <property type="match status" value="1"/>
</dbReference>
<dbReference type="STRING" id="1353952.A0A165EUN1"/>
<sequence>MGEPSHTVPDRSIRICADRGGTFCDVHASFPAPSSSNPSAREEMVVKLLSVDPNYPDAPTEGIRRVLERVEGRKIDRGEVLNTDKIDYIRLSTTVATNALLERKGEKHALCITAGFRDLLLIGTQARPRIFDLAIKRPPPLYSSVLEVDERVTLVGYTSDPEPANAVRFDEAGQTVVSGNLDDVGEGEQVVRGLSGEAVRILRRPDRARVLADLKRLRAEGYTSLAVVLVHSYTFPEHELLVGALAQEAGFEHISLSSQLLPMIKMVPRGISCTADAYLTPILRQYLDGFFKGFDRKLRGKQHLSADERAEVDAAERAGKSLPRVEFMSSDGGLLDLDNFNGLKSILSGPAGGVVGYALTSWDEEEQIPIIGIDVGGTSTDVSRFAGRYETVYETTTAGITIQSPQLDINTVAAGGGSCLFWRNGLFNAGPESAGAHPGPVCYRKGGPLAVTDANLYLGRLLPEYFPKIFGKNEDEPLDREASAAALDRLAEEIRHDTGRHMDLDEVVYGFIKVANETMCRPIRALTEARGFSTAKHILASFGGAGGQHAVEIARLLGMKKILIHKYSSILSAYGLALADRIYERQEPSSHKYNDESLAQLRQRIDALDTDVRAELSRQGFPEDKISTEAFLNMRFDGTDTALMVLAPADGSWDFATRFKEEYKQEFGFVLEDKGIIVDDLKVRGTGKTYSSLGPSVHQEMKTLHTRPVPEAKISLRTQVFYEGTGRVDTPVYELDKLDIGDQIQGPAMVIDNTQTIVLDSGSKATVTSGHLYITLE</sequence>
<dbReference type="InterPro" id="IPR045079">
    <property type="entry name" value="Oxoprolinase-like"/>
</dbReference>
<dbReference type="Proteomes" id="UP000076842">
    <property type="component" value="Unassembled WGS sequence"/>
</dbReference>
<gene>
    <name evidence="4" type="ORF">CALCODRAFT_498434</name>
</gene>
<evidence type="ECO:0000313" key="4">
    <source>
        <dbReference type="EMBL" id="KZT55555.1"/>
    </source>
</evidence>
<feature type="domain" description="Acetophenone carboxylase-like C-terminal" evidence="3">
    <location>
        <begin position="594"/>
        <end position="767"/>
    </location>
</feature>
<dbReference type="EMBL" id="KV423992">
    <property type="protein sequence ID" value="KZT55555.1"/>
    <property type="molecule type" value="Genomic_DNA"/>
</dbReference>
<dbReference type="AlphaFoldDB" id="A0A165EUN1"/>
<protein>
    <recommendedName>
        <fullName evidence="6">5-oxoprolinase</fullName>
    </recommendedName>
</protein>
<dbReference type="GO" id="GO:0005829">
    <property type="term" value="C:cytosol"/>
    <property type="evidence" value="ECO:0007669"/>
    <property type="project" value="TreeGrafter"/>
</dbReference>
<dbReference type="Pfam" id="PF05378">
    <property type="entry name" value="Hydant_A_N"/>
    <property type="match status" value="1"/>
</dbReference>
<dbReference type="PANTHER" id="PTHR11365">
    <property type="entry name" value="5-OXOPROLINASE RELATED"/>
    <property type="match status" value="1"/>
</dbReference>
<accession>A0A165EUN1</accession>
<reference evidence="4 5" key="1">
    <citation type="journal article" date="2016" name="Mol. Biol. Evol.">
        <title>Comparative Genomics of Early-Diverging Mushroom-Forming Fungi Provides Insights into the Origins of Lignocellulose Decay Capabilities.</title>
        <authorList>
            <person name="Nagy L.G."/>
            <person name="Riley R."/>
            <person name="Tritt A."/>
            <person name="Adam C."/>
            <person name="Daum C."/>
            <person name="Floudas D."/>
            <person name="Sun H."/>
            <person name="Yadav J.S."/>
            <person name="Pangilinan J."/>
            <person name="Larsson K.H."/>
            <person name="Matsuura K."/>
            <person name="Barry K."/>
            <person name="Labutti K."/>
            <person name="Kuo R."/>
            <person name="Ohm R.A."/>
            <person name="Bhattacharya S.S."/>
            <person name="Shirouzu T."/>
            <person name="Yoshinaga Y."/>
            <person name="Martin F.M."/>
            <person name="Grigoriev I.V."/>
            <person name="Hibbett D.S."/>
        </authorList>
    </citation>
    <scope>NUCLEOTIDE SEQUENCE [LARGE SCALE GENOMIC DNA]</scope>
    <source>
        <strain evidence="4 5">HHB12733</strain>
    </source>
</reference>
<dbReference type="GO" id="GO:0006749">
    <property type="term" value="P:glutathione metabolic process"/>
    <property type="evidence" value="ECO:0007669"/>
    <property type="project" value="TreeGrafter"/>
</dbReference>
<evidence type="ECO:0000313" key="5">
    <source>
        <dbReference type="Proteomes" id="UP000076842"/>
    </source>
</evidence>
<organism evidence="4 5">
    <name type="scientific">Calocera cornea HHB12733</name>
    <dbReference type="NCBI Taxonomy" id="1353952"/>
    <lineage>
        <taxon>Eukaryota</taxon>
        <taxon>Fungi</taxon>
        <taxon>Dikarya</taxon>
        <taxon>Basidiomycota</taxon>
        <taxon>Agaricomycotina</taxon>
        <taxon>Dacrymycetes</taxon>
        <taxon>Dacrymycetales</taxon>
        <taxon>Dacrymycetaceae</taxon>
        <taxon>Calocera</taxon>
    </lineage>
</organism>
<feature type="domain" description="Hydantoinase/oxoprolinase N-terminal" evidence="2">
    <location>
        <begin position="14"/>
        <end position="249"/>
    </location>
</feature>
<dbReference type="Pfam" id="PF01968">
    <property type="entry name" value="Hydantoinase_A"/>
    <property type="match status" value="1"/>
</dbReference>
<dbReference type="InParanoid" id="A0A165EUN1"/>
<evidence type="ECO:0008006" key="6">
    <source>
        <dbReference type="Google" id="ProtNLM"/>
    </source>
</evidence>
<dbReference type="InterPro" id="IPR008040">
    <property type="entry name" value="Hydant_A_N"/>
</dbReference>
<keyword evidence="5" id="KW-1185">Reference proteome</keyword>
<evidence type="ECO:0000259" key="2">
    <source>
        <dbReference type="Pfam" id="PF05378"/>
    </source>
</evidence>
<dbReference type="FunCoup" id="A0A165EUN1">
    <property type="interactions" value="102"/>
</dbReference>
<proteinExistence type="predicted"/>
<evidence type="ECO:0000259" key="3">
    <source>
        <dbReference type="Pfam" id="PF19278"/>
    </source>
</evidence>
<dbReference type="InterPro" id="IPR002821">
    <property type="entry name" value="Hydantoinase_A"/>
</dbReference>
<dbReference type="InterPro" id="IPR049517">
    <property type="entry name" value="ACX-like_C"/>
</dbReference>
<dbReference type="PANTHER" id="PTHR11365:SF2">
    <property type="entry name" value="5-OXOPROLINASE"/>
    <property type="match status" value="1"/>
</dbReference>